<dbReference type="AlphaFoldDB" id="A0A383EH47"/>
<feature type="compositionally biased region" description="Basic and acidic residues" evidence="1">
    <location>
        <begin position="1"/>
        <end position="14"/>
    </location>
</feature>
<keyword evidence="2" id="KW-1133">Transmembrane helix</keyword>
<name>A0A383EH47_9ZZZZ</name>
<feature type="non-terminal residue" evidence="3">
    <location>
        <position position="111"/>
    </location>
</feature>
<keyword evidence="2" id="KW-0812">Transmembrane</keyword>
<organism evidence="3">
    <name type="scientific">marine metagenome</name>
    <dbReference type="NCBI Taxonomy" id="408172"/>
    <lineage>
        <taxon>unclassified sequences</taxon>
        <taxon>metagenomes</taxon>
        <taxon>ecological metagenomes</taxon>
    </lineage>
</organism>
<evidence type="ECO:0000256" key="2">
    <source>
        <dbReference type="SAM" id="Phobius"/>
    </source>
</evidence>
<keyword evidence="2" id="KW-0472">Membrane</keyword>
<sequence length="111" mass="12635">MLEMQEDKSIEKSDPQSQEINTGWQKYNKRLNNLPDDAQIKTVWETKKRVRTKNSKLAIISAIAISLIVLIAIQNKQYFNSPRSSISKQAPVTSKNEFPLKPSADKTESTD</sequence>
<feature type="region of interest" description="Disordered" evidence="1">
    <location>
        <begin position="82"/>
        <end position="111"/>
    </location>
</feature>
<proteinExistence type="predicted"/>
<protein>
    <submittedName>
        <fullName evidence="3">Uncharacterized protein</fullName>
    </submittedName>
</protein>
<reference evidence="3" key="1">
    <citation type="submission" date="2018-05" db="EMBL/GenBank/DDBJ databases">
        <authorList>
            <person name="Lanie J.A."/>
            <person name="Ng W.-L."/>
            <person name="Kazmierczak K.M."/>
            <person name="Andrzejewski T.M."/>
            <person name="Davidsen T.M."/>
            <person name="Wayne K.J."/>
            <person name="Tettelin H."/>
            <person name="Glass J.I."/>
            <person name="Rusch D."/>
            <person name="Podicherti R."/>
            <person name="Tsui H.-C.T."/>
            <person name="Winkler M.E."/>
        </authorList>
    </citation>
    <scope>NUCLEOTIDE SEQUENCE</scope>
</reference>
<gene>
    <name evidence="3" type="ORF">METZ01_LOCUS509030</name>
</gene>
<accession>A0A383EH47</accession>
<evidence type="ECO:0000313" key="3">
    <source>
        <dbReference type="EMBL" id="SVE56176.1"/>
    </source>
</evidence>
<feature type="compositionally biased region" description="Polar residues" evidence="1">
    <location>
        <begin position="82"/>
        <end position="96"/>
    </location>
</feature>
<evidence type="ECO:0000256" key="1">
    <source>
        <dbReference type="SAM" id="MobiDB-lite"/>
    </source>
</evidence>
<feature type="transmembrane region" description="Helical" evidence="2">
    <location>
        <begin position="57"/>
        <end position="74"/>
    </location>
</feature>
<feature type="region of interest" description="Disordered" evidence="1">
    <location>
        <begin position="1"/>
        <end position="22"/>
    </location>
</feature>
<dbReference type="EMBL" id="UINC01225917">
    <property type="protein sequence ID" value="SVE56176.1"/>
    <property type="molecule type" value="Genomic_DNA"/>
</dbReference>